<dbReference type="OrthoDB" id="5450279at2"/>
<dbReference type="InterPro" id="IPR006311">
    <property type="entry name" value="TAT_signal"/>
</dbReference>
<dbReference type="PANTHER" id="PTHR30483">
    <property type="entry name" value="LEUCINE-SPECIFIC-BINDING PROTEIN"/>
    <property type="match status" value="1"/>
</dbReference>
<dbReference type="Pfam" id="PF13458">
    <property type="entry name" value="Peripla_BP_6"/>
    <property type="match status" value="1"/>
</dbReference>
<organism evidence="6 7">
    <name type="scientific">Propylenella binzhouense</name>
    <dbReference type="NCBI Taxonomy" id="2555902"/>
    <lineage>
        <taxon>Bacteria</taxon>
        <taxon>Pseudomonadati</taxon>
        <taxon>Pseudomonadota</taxon>
        <taxon>Alphaproteobacteria</taxon>
        <taxon>Hyphomicrobiales</taxon>
        <taxon>Propylenellaceae</taxon>
        <taxon>Propylenella</taxon>
    </lineage>
</organism>
<feature type="domain" description="Leucine-binding protein" evidence="5">
    <location>
        <begin position="53"/>
        <end position="412"/>
    </location>
</feature>
<sequence>MKLTDKHLTRRGLLKAGAATSLVLAAPLHFVRGAWAQEKAIGTFPAGTSGSSVKYGFIVPQTGAYADEGADELRAYQLAVKHLNGGGGMLETMKPLSLKGNGVLGKKVEYVTGDTQTNPDAARQAAQRAIERDKVIMFSGGSSSAVAVAQQYLAQDKGVIFMDALTHSNDTTGKDRRRYGFRHFFNAYQSGIALGPILAERYGKDRRAFHLTADYTWGHTQYESIRDATEKQGWTTVNNIMTPLGAPDFSQYLTAAINSDADVLILNHYGKDMVNSLTQAVQFGMRDMQKNGRNIEVVVPLYSELMAKGAGDNIAGVLGTANFNEKLDDPGSAAFIKAFTDEYGFPPSQAAQTAYVQTLLYSNAVEQAGTFYPPEVIKALEGAEIEGIGPGKALYRAEDHQCFHDILVVEGKAPSDRQNQYDLLKIVKQVPREEVTYPADIPAFGGKDAQLGAYEPSA</sequence>
<keyword evidence="3" id="KW-0813">Transport</keyword>
<dbReference type="Proteomes" id="UP000773614">
    <property type="component" value="Unassembled WGS sequence"/>
</dbReference>
<dbReference type="EMBL" id="SPKJ01000017">
    <property type="protein sequence ID" value="MYZ47564.1"/>
    <property type="molecule type" value="Genomic_DNA"/>
</dbReference>
<evidence type="ECO:0000256" key="1">
    <source>
        <dbReference type="ARBA" id="ARBA00010062"/>
    </source>
</evidence>
<evidence type="ECO:0000313" key="6">
    <source>
        <dbReference type="EMBL" id="MYZ47564.1"/>
    </source>
</evidence>
<keyword evidence="7" id="KW-1185">Reference proteome</keyword>
<feature type="signal peptide" evidence="4">
    <location>
        <begin position="1"/>
        <end position="36"/>
    </location>
</feature>
<evidence type="ECO:0000256" key="4">
    <source>
        <dbReference type="SAM" id="SignalP"/>
    </source>
</evidence>
<proteinExistence type="inferred from homology"/>
<dbReference type="RefSeq" id="WP_161139913.1">
    <property type="nucleotide sequence ID" value="NZ_SPKJ01000017.1"/>
</dbReference>
<keyword evidence="2 4" id="KW-0732">Signal</keyword>
<comment type="caution">
    <text evidence="6">The sequence shown here is derived from an EMBL/GenBank/DDBJ whole genome shotgun (WGS) entry which is preliminary data.</text>
</comment>
<comment type="similarity">
    <text evidence="1">Belongs to the leucine-binding protein family.</text>
</comment>
<evidence type="ECO:0000313" key="7">
    <source>
        <dbReference type="Proteomes" id="UP000773614"/>
    </source>
</evidence>
<evidence type="ECO:0000256" key="2">
    <source>
        <dbReference type="ARBA" id="ARBA00022729"/>
    </source>
</evidence>
<name>A0A964T446_9HYPH</name>
<dbReference type="AlphaFoldDB" id="A0A964T446"/>
<dbReference type="PANTHER" id="PTHR30483:SF6">
    <property type="entry name" value="PERIPLASMIC BINDING PROTEIN OF ABC TRANSPORTER FOR NATURAL AMINO ACIDS"/>
    <property type="match status" value="1"/>
</dbReference>
<evidence type="ECO:0000256" key="3">
    <source>
        <dbReference type="ARBA" id="ARBA00022970"/>
    </source>
</evidence>
<keyword evidence="3" id="KW-0029">Amino-acid transport</keyword>
<reference evidence="6" key="1">
    <citation type="submission" date="2019-03" db="EMBL/GenBank/DDBJ databases">
        <title>Afifella sp. nov., isolated from activated sludge.</title>
        <authorList>
            <person name="Li Q."/>
            <person name="Liu Y."/>
        </authorList>
    </citation>
    <scope>NUCLEOTIDE SEQUENCE</scope>
    <source>
        <strain evidence="6">L72</strain>
    </source>
</reference>
<accession>A0A964T446</accession>
<dbReference type="InterPro" id="IPR028082">
    <property type="entry name" value="Peripla_BP_I"/>
</dbReference>
<dbReference type="GO" id="GO:0006865">
    <property type="term" value="P:amino acid transport"/>
    <property type="evidence" value="ECO:0007669"/>
    <property type="project" value="UniProtKB-KW"/>
</dbReference>
<dbReference type="InterPro" id="IPR028081">
    <property type="entry name" value="Leu-bd"/>
</dbReference>
<dbReference type="PROSITE" id="PS51318">
    <property type="entry name" value="TAT"/>
    <property type="match status" value="1"/>
</dbReference>
<protein>
    <submittedName>
        <fullName evidence="6">ABC transporter substrate-binding protein</fullName>
    </submittedName>
</protein>
<gene>
    <name evidence="6" type="ORF">E4O86_07545</name>
</gene>
<dbReference type="InterPro" id="IPR051010">
    <property type="entry name" value="BCAA_transport"/>
</dbReference>
<dbReference type="Gene3D" id="3.40.50.2300">
    <property type="match status" value="2"/>
</dbReference>
<dbReference type="SUPFAM" id="SSF53822">
    <property type="entry name" value="Periplasmic binding protein-like I"/>
    <property type="match status" value="1"/>
</dbReference>
<dbReference type="CDD" id="cd19987">
    <property type="entry name" value="PBP1_SBP-like"/>
    <property type="match status" value="1"/>
</dbReference>
<feature type="chain" id="PRO_5036755705" evidence="4">
    <location>
        <begin position="37"/>
        <end position="458"/>
    </location>
</feature>
<evidence type="ECO:0000259" key="5">
    <source>
        <dbReference type="Pfam" id="PF13458"/>
    </source>
</evidence>